<reference evidence="1" key="7">
    <citation type="submission" date="2020-04" db="EMBL/GenBank/DDBJ databases">
        <title>Phage recombination drives evolution of spore-forming Bacilli.</title>
        <authorList>
            <person name="Dragos A."/>
            <person name="Kovacs A.T."/>
        </authorList>
    </citation>
    <scope>NUCLEOTIDE SEQUENCE</scope>
    <source>
        <strain evidence="1">168</strain>
    </source>
</reference>
<dbReference type="OrthoDB" id="9919360at2"/>
<reference evidence="2 3" key="1">
    <citation type="journal article" date="1997" name="Nature">
        <title>The complete genome sequence of the Gram-positive bacterium Bacillus subtilis.</title>
        <authorList>
            <person name="Kunst F."/>
            <person name="Ogasawara N."/>
            <person name="Moszer I."/>
            <person name="Albertini A.M."/>
            <person name="Alloni G."/>
            <person name="Azevedo V."/>
            <person name="Bertero M.G."/>
            <person name="Bessieres P."/>
            <person name="Bolotin A."/>
            <person name="Borchert S."/>
            <person name="Borriss R."/>
            <person name="Boursier L."/>
            <person name="Brans A."/>
            <person name="Braun M."/>
            <person name="Brignell S.C."/>
            <person name="Bron S."/>
            <person name="Brouillet S."/>
            <person name="Bruschi C.V."/>
            <person name="Caldwell B."/>
            <person name="Capuano V."/>
            <person name="Carter N.M."/>
            <person name="Choi S.K."/>
            <person name="Codani J.J."/>
            <person name="Connerton I.F."/>
            <person name="Cummings N.J."/>
            <person name="Daniel R.A."/>
            <person name="Denizot F."/>
            <person name="Devine K.M."/>
            <person name="Dusterhoft A."/>
            <person name="Ehrlich S.D."/>
            <person name="Emmerson P.T."/>
            <person name="Entian K.D."/>
            <person name="Errington J."/>
            <person name="Fabret C."/>
            <person name="Ferrari E."/>
            <person name="Foulger D."/>
            <person name="Fritz C."/>
            <person name="Fujita M."/>
            <person name="Fujita Y."/>
            <person name="Fuma S."/>
            <person name="Galizzi A."/>
            <person name="Galleron N."/>
            <person name="Ghim S.Y."/>
            <person name="Glaser P."/>
            <person name="Goffeau A."/>
            <person name="Golightly E.J."/>
            <person name="Grandi G."/>
            <person name="Guiseppi G."/>
            <person name="Guy B.J."/>
            <person name="Haga K."/>
            <person name="Haiech J."/>
            <person name="Harwood C.R."/>
            <person name="Henaut A."/>
            <person name="Hilbert H."/>
            <person name="Holsappel S."/>
            <person name="Hosono S."/>
            <person name="Hullo M.F."/>
            <person name="Itaya M."/>
            <person name="Jones L."/>
            <person name="Joris B."/>
            <person name="Karamata D."/>
            <person name="Kasahara Y."/>
            <person name="Klaerr-Blanchard M."/>
            <person name="Klein C."/>
            <person name="Kobayashi Y."/>
            <person name="Koetter P."/>
            <person name="Koningstein G."/>
            <person name="Krogh S."/>
            <person name="Kumano M."/>
            <person name="Kurita K."/>
            <person name="Lapidus A."/>
            <person name="Lardinois S."/>
            <person name="Lauber J."/>
            <person name="Lazarevic V."/>
            <person name="Lee S.M."/>
            <person name="Levine A."/>
            <person name="Liu H."/>
            <person name="Masuda S."/>
            <person name="Mauel C."/>
            <person name="Medigue C."/>
            <person name="Medina N."/>
            <person name="Mellado R.P."/>
            <person name="Mizuno M."/>
            <person name="Moestl D."/>
            <person name="Nakai S."/>
            <person name="Noback M."/>
            <person name="Noone D."/>
            <person name="O'Reilly M."/>
            <person name="Ogawa K."/>
            <person name="Ogiwara A."/>
            <person name="Oudega B."/>
            <person name="Park S.H."/>
            <person name="Parro V."/>
            <person name="Pohl T.M."/>
            <person name="Portetelle D."/>
            <person name="Porwollik S."/>
            <person name="Prescott A.M."/>
            <person name="Presecan E."/>
            <person name="Pujic P."/>
            <person name="Purnelle B."/>
            <person name="Rapoport G."/>
            <person name="Rey M."/>
            <person name="Reynolds S."/>
            <person name="Rieger M."/>
            <person name="Rivolta C."/>
            <person name="Rocha E."/>
            <person name="Roche B."/>
            <person name="Rose M."/>
            <person name="Sadaie Y."/>
            <person name="Sato T."/>
            <person name="Scanlan E."/>
            <person name="Schleich S."/>
            <person name="Schroeter R."/>
            <person name="Scoffone F."/>
            <person name="Sekiguchi J."/>
            <person name="Sekowska A."/>
            <person name="Seror S.J."/>
            <person name="Serror P."/>
            <person name="Shin B.S."/>
            <person name="Soldo B."/>
            <person name="Sorokin A."/>
            <person name="Tacconi E."/>
            <person name="Takagi T."/>
            <person name="Takahashi H."/>
            <person name="Takemaru K."/>
            <person name="Takeuchi M."/>
            <person name="Tamakoshi A."/>
            <person name="Tanaka T."/>
            <person name="Terpstra P."/>
            <person name="Tognoni A."/>
            <person name="Tosato V."/>
            <person name="Uchiyama S."/>
            <person name="Vandenbol M."/>
            <person name="Vannier F."/>
            <person name="Vassarotti A."/>
            <person name="Viari A."/>
            <person name="Wambutt R."/>
            <person name="Wedler E."/>
            <person name="Wedler H."/>
            <person name="Weitzenegger T."/>
            <person name="Winters P."/>
            <person name="Wipat A."/>
            <person name="Yamamoto H."/>
            <person name="Yamane K."/>
            <person name="Yasumoto K."/>
            <person name="Yata K."/>
            <person name="Yoshida K."/>
            <person name="Yoshikawa H.F."/>
            <person name="Zumstein E."/>
            <person name="Yoshikawa H."/>
            <person name="Danchin A."/>
        </authorList>
    </citation>
    <scope>NUCLEOTIDE SEQUENCE [LARGE SCALE GENOMIC DNA]</scope>
    <source>
        <strain evidence="2 3">168</strain>
    </source>
</reference>
<dbReference type="GeneID" id="37862940"/>
<gene>
    <name evidence="2" type="ORF">BSU_29479</name>
    <name evidence="1" type="ORF">HIR78_17175</name>
</gene>
<reference evidence="2" key="2">
    <citation type="journal article" date="2009" name="Microbiology">
        <title>From a consortium sequence to a unified sequence: the Bacillus subtilis 168 reference genome a decade later.</title>
        <authorList>
            <person name="Barbe V."/>
            <person name="Cruveiller S."/>
            <person name="Kunst F."/>
            <person name="Lenoble P."/>
            <person name="Meurice G."/>
            <person name="Sekowska A."/>
            <person name="Vallenet D."/>
            <person name="Wang T."/>
            <person name="Moszer I."/>
            <person name="Medigue C."/>
            <person name="Danchin A."/>
        </authorList>
    </citation>
    <scope>NUCLEOTIDE SEQUENCE</scope>
    <source>
        <strain evidence="2">168</strain>
    </source>
</reference>
<evidence type="ECO:0000313" key="3">
    <source>
        <dbReference type="Proteomes" id="UP000001570"/>
    </source>
</evidence>
<name>A0A2K4Z9M3_BACSU</name>
<dbReference type="RefSeq" id="YP_009513997.1">
    <property type="nucleotide sequence ID" value="NC_000964.3"/>
</dbReference>
<keyword evidence="3" id="KW-1185">Reference proteome</keyword>
<organism evidence="2 3">
    <name type="scientific">Bacillus subtilis (strain 168)</name>
    <dbReference type="NCBI Taxonomy" id="224308"/>
    <lineage>
        <taxon>Bacteria</taxon>
        <taxon>Bacillati</taxon>
        <taxon>Bacillota</taxon>
        <taxon>Bacilli</taxon>
        <taxon>Bacillales</taxon>
        <taxon>Bacillaceae</taxon>
        <taxon>Bacillus</taxon>
    </lineage>
</organism>
<evidence type="ECO:0000313" key="2">
    <source>
        <dbReference type="EMBL" id="SOX90592.1"/>
    </source>
</evidence>
<dbReference type="EMBL" id="CP052842">
    <property type="protein sequence ID" value="QJP89667.1"/>
    <property type="molecule type" value="Genomic_DNA"/>
</dbReference>
<reference evidence="2" key="3">
    <citation type="submission" date="2009-01" db="EMBL/GenBank/DDBJ databases">
        <authorList>
            <consortium name="Institut Pasteur and Genoscope"/>
            <person name="Genoscope - C.E.A."/>
        </authorList>
    </citation>
    <scope>NUCLEOTIDE SEQUENCE</scope>
    <source>
        <strain evidence="2">168</strain>
    </source>
</reference>
<protein>
    <submittedName>
        <fullName evidence="2">Uncharacterized protein</fullName>
    </submittedName>
</protein>
<reference evidence="2" key="6">
    <citation type="journal article" date="2018" name="Microb. Biotechnol.">
        <title>Bacillus subtilis, the model Gram-positive bacterium: 20 years of annotation refinement.</title>
        <authorList>
            <person name="Borriss R."/>
            <person name="Danchin A."/>
            <person name="Harwood C.R."/>
            <person name="Medigue C."/>
            <person name="Rocha E.P.C."/>
            <person name="Sekowska A."/>
            <person name="Vallenet D."/>
        </authorList>
    </citation>
    <scope>NUCLEOTIDE SEQUENCE</scope>
    <source>
        <strain evidence="2">168</strain>
    </source>
</reference>
<proteinExistence type="predicted"/>
<reference evidence="2" key="4">
    <citation type="journal article" date="2013" name="Microbiology">
        <title>An updated metabolic view of the Bacillus subtilis 168 genome.</title>
        <authorList>
            <person name="Belda E."/>
            <person name="Sekowska A."/>
            <person name="Le Fevre F."/>
            <person name="Mornico D."/>
            <person name="Morgat A."/>
            <person name="Ouzounis C."/>
            <person name="Vallenet D."/>
            <person name="Medigue C."/>
            <person name="Danchin A."/>
        </authorList>
    </citation>
    <scope>NUCLEOTIDE SEQUENCE</scope>
    <source>
        <strain evidence="2">168</strain>
    </source>
</reference>
<dbReference type="AlphaFoldDB" id="A0A2K4Z9M3"/>
<accession>A0A2K4Z9M3</accession>
<dbReference type="RefSeq" id="WP_119123076.1">
    <property type="nucleotide sequence ID" value="NC_000964.3"/>
</dbReference>
<dbReference type="InParanoid" id="A0A2K4Z9M3"/>
<evidence type="ECO:0000313" key="1">
    <source>
        <dbReference type="EMBL" id="QJP89667.1"/>
    </source>
</evidence>
<dbReference type="Proteomes" id="UP000001570">
    <property type="component" value="Chromosome"/>
</dbReference>
<dbReference type="EnsemblBacteria" id="SOX90592">
    <property type="protein sequence ID" value="SOX90592"/>
    <property type="gene ID" value="BSU_29479"/>
</dbReference>
<sequence length="67" mass="7827">MMNGLKKKSKCFKSSLDSRMRSMPKLLLFMLLKTGLDELNPALKHKIQREKPQIVSVHQYKTYSECV</sequence>
<reference evidence="2" key="5">
    <citation type="submission" date="2013-01" db="EMBL/GenBank/DDBJ databases">
        <authorList>
            <consortium name="AMAbiotics and Genoscope"/>
            <person name="Genoscope - C.E.A."/>
        </authorList>
    </citation>
    <scope>NUCLEOTIDE SEQUENCE</scope>
    <source>
        <strain evidence="2">168</strain>
    </source>
</reference>
<dbReference type="EMBL" id="AL009126">
    <property type="protein sequence ID" value="SOX90592.1"/>
    <property type="molecule type" value="Genomic_DNA"/>
</dbReference>